<name>A0AB38U926_BACT4</name>
<evidence type="ECO:0000313" key="1">
    <source>
        <dbReference type="EMBL" id="UYU89379.1"/>
    </source>
</evidence>
<dbReference type="AlphaFoldDB" id="A0AB38U926"/>
<accession>A0AB38U926</accession>
<reference evidence="1" key="1">
    <citation type="submission" date="2021-06" db="EMBL/GenBank/DDBJ databases">
        <title>Interrogation of the integrated mobile genetic elements in gut-associated Bacteroides with a consensus prediction approach.</title>
        <authorList>
            <person name="Campbell D.E."/>
            <person name="Leigh J.R."/>
            <person name="Kim T."/>
            <person name="England W."/>
            <person name="Whitaker R.J."/>
            <person name="Degnan P.H."/>
        </authorList>
    </citation>
    <scope>NUCLEOTIDE SEQUENCE</scope>
    <source>
        <strain evidence="1">VPI-3443</strain>
    </source>
</reference>
<gene>
    <name evidence="1" type="ORF">KQP74_15650</name>
</gene>
<evidence type="ECO:0000313" key="2">
    <source>
        <dbReference type="Proteomes" id="UP001162960"/>
    </source>
</evidence>
<sequence length="211" mass="24469">MKLNKEQANRVITKHESLVIAATYNILFTNDIVCGLIIDSIGKVKKSPLYRQRTKQLINQCSKERAKYEKMLNRIIGDRDEFFANANDIFREDIDKHLNVFYYSIKQVFDKHKIKNSDVISLLEQTRTMCEFSCAQFDKRAAELKSVDNRFNGFALEYMRMTALHRILNEIMRSLDIPVDINLNTDNCINAINIISKRLVDGENIAKAISN</sequence>
<dbReference type="RefSeq" id="WP_264455072.1">
    <property type="nucleotide sequence ID" value="NZ_CP083685.1"/>
</dbReference>
<protein>
    <submittedName>
        <fullName evidence="1">Uncharacterized protein</fullName>
    </submittedName>
</protein>
<dbReference type="Proteomes" id="UP001162960">
    <property type="component" value="Chromosome"/>
</dbReference>
<dbReference type="EMBL" id="CP083685">
    <property type="protein sequence ID" value="UYU89379.1"/>
    <property type="molecule type" value="Genomic_DNA"/>
</dbReference>
<proteinExistence type="predicted"/>
<organism evidence="1 2">
    <name type="scientific">Bacteroides thetaiotaomicron</name>
    <dbReference type="NCBI Taxonomy" id="818"/>
    <lineage>
        <taxon>Bacteria</taxon>
        <taxon>Pseudomonadati</taxon>
        <taxon>Bacteroidota</taxon>
        <taxon>Bacteroidia</taxon>
        <taxon>Bacteroidales</taxon>
        <taxon>Bacteroidaceae</taxon>
        <taxon>Bacteroides</taxon>
    </lineage>
</organism>